<feature type="transmembrane region" description="Helical" evidence="1">
    <location>
        <begin position="49"/>
        <end position="67"/>
    </location>
</feature>
<reference evidence="2 3" key="1">
    <citation type="journal article" date="2018" name="Sci. Rep.">
        <title>A novel species of the marine cyanobacterium Acaryochloris with a unique pigment content and lifestyle.</title>
        <authorList>
            <person name="Partensky F."/>
            <person name="Six C."/>
            <person name="Ratin M."/>
            <person name="Garczarek L."/>
            <person name="Vaulot D."/>
            <person name="Probert I."/>
            <person name="Calteau A."/>
            <person name="Gourvil P."/>
            <person name="Marie D."/>
            <person name="Grebert T."/>
            <person name="Bouchier C."/>
            <person name="Le Panse S."/>
            <person name="Gachenot M."/>
            <person name="Rodriguez F."/>
            <person name="Garrido J.L."/>
        </authorList>
    </citation>
    <scope>NUCLEOTIDE SEQUENCE [LARGE SCALE GENOMIC DNA]</scope>
    <source>
        <strain evidence="2 3">RCC1774</strain>
    </source>
</reference>
<comment type="caution">
    <text evidence="2">The sequence shown here is derived from an EMBL/GenBank/DDBJ whole genome shotgun (WGS) entry which is preliminary data.</text>
</comment>
<feature type="transmembrane region" description="Helical" evidence="1">
    <location>
        <begin position="73"/>
        <end position="97"/>
    </location>
</feature>
<keyword evidence="1" id="KW-0472">Membrane</keyword>
<keyword evidence="1" id="KW-1133">Transmembrane helix</keyword>
<evidence type="ECO:0000313" key="2">
    <source>
        <dbReference type="EMBL" id="PZD74886.1"/>
    </source>
</evidence>
<sequence length="118" mass="13013">MYYVPPYILTVAGFVVSLLCGKAFEMVLKEQVTKWSQDRSGSILSEMQSLSLVLPYVGISMGILIFLGSGLMLFGFTIGLSFLIALPMTLVTAVLIWSQLRKLLIQLEEGGSKALEYK</sequence>
<keyword evidence="1" id="KW-0812">Transmembrane</keyword>
<accession>A0A2W1JNS8</accession>
<name>A0A2W1JNS8_9CYAN</name>
<dbReference type="Proteomes" id="UP000248857">
    <property type="component" value="Unassembled WGS sequence"/>
</dbReference>
<evidence type="ECO:0000313" key="3">
    <source>
        <dbReference type="Proteomes" id="UP000248857"/>
    </source>
</evidence>
<dbReference type="OrthoDB" id="517257at2"/>
<dbReference type="AlphaFoldDB" id="A0A2W1JNS8"/>
<proteinExistence type="predicted"/>
<feature type="transmembrane region" description="Helical" evidence="1">
    <location>
        <begin position="6"/>
        <end position="28"/>
    </location>
</feature>
<organism evidence="2 3">
    <name type="scientific">Acaryochloris thomasi RCC1774</name>
    <dbReference type="NCBI Taxonomy" id="1764569"/>
    <lineage>
        <taxon>Bacteria</taxon>
        <taxon>Bacillati</taxon>
        <taxon>Cyanobacteriota</taxon>
        <taxon>Cyanophyceae</taxon>
        <taxon>Acaryochloridales</taxon>
        <taxon>Acaryochloridaceae</taxon>
        <taxon>Acaryochloris</taxon>
        <taxon>Acaryochloris thomasi</taxon>
    </lineage>
</organism>
<evidence type="ECO:0000256" key="1">
    <source>
        <dbReference type="SAM" id="Phobius"/>
    </source>
</evidence>
<dbReference type="EMBL" id="PQWO01000002">
    <property type="protein sequence ID" value="PZD74886.1"/>
    <property type="molecule type" value="Genomic_DNA"/>
</dbReference>
<gene>
    <name evidence="2" type="ORF">C1752_00853</name>
</gene>
<dbReference type="RefSeq" id="WP_110984825.1">
    <property type="nucleotide sequence ID" value="NZ_CAWNWM010000002.1"/>
</dbReference>
<protein>
    <submittedName>
        <fullName evidence="2">Uncharacterized protein</fullName>
    </submittedName>
</protein>
<keyword evidence="3" id="KW-1185">Reference proteome</keyword>